<protein>
    <submittedName>
        <fullName evidence="2">Uncharacterized protein</fullName>
    </submittedName>
</protein>
<evidence type="ECO:0000313" key="2">
    <source>
        <dbReference type="EMBL" id="GGI21201.1"/>
    </source>
</evidence>
<proteinExistence type="predicted"/>
<gene>
    <name evidence="2" type="ORF">GCM10008066_27880</name>
</gene>
<dbReference type="EMBL" id="BMDI01000003">
    <property type="protein sequence ID" value="GGI21201.1"/>
    <property type="molecule type" value="Genomic_DNA"/>
</dbReference>
<name>A0A8J3ASK1_9BURK</name>
<accession>A0A8J3ASK1</accession>
<dbReference type="Proteomes" id="UP000642180">
    <property type="component" value="Unassembled WGS sequence"/>
</dbReference>
<dbReference type="AlphaFoldDB" id="A0A8J3ASK1"/>
<comment type="caution">
    <text evidence="2">The sequence shown here is derived from an EMBL/GenBank/DDBJ whole genome shotgun (WGS) entry which is preliminary data.</text>
</comment>
<keyword evidence="3" id="KW-1185">Reference proteome</keyword>
<organism evidence="2 3">
    <name type="scientific">Oxalicibacterium faecigallinarum</name>
    <dbReference type="NCBI Taxonomy" id="573741"/>
    <lineage>
        <taxon>Bacteria</taxon>
        <taxon>Pseudomonadati</taxon>
        <taxon>Pseudomonadota</taxon>
        <taxon>Betaproteobacteria</taxon>
        <taxon>Burkholderiales</taxon>
        <taxon>Oxalobacteraceae</taxon>
        <taxon>Oxalicibacterium</taxon>
    </lineage>
</organism>
<reference evidence="3" key="1">
    <citation type="journal article" date="2019" name="Int. J. Syst. Evol. Microbiol.">
        <title>The Global Catalogue of Microorganisms (GCM) 10K type strain sequencing project: providing services to taxonomists for standard genome sequencing and annotation.</title>
        <authorList>
            <consortium name="The Broad Institute Genomics Platform"/>
            <consortium name="The Broad Institute Genome Sequencing Center for Infectious Disease"/>
            <person name="Wu L."/>
            <person name="Ma J."/>
        </authorList>
    </citation>
    <scope>NUCLEOTIDE SEQUENCE [LARGE SCALE GENOMIC DNA]</scope>
    <source>
        <strain evidence="3">CCM 2767</strain>
    </source>
</reference>
<evidence type="ECO:0000256" key="1">
    <source>
        <dbReference type="SAM" id="MobiDB-lite"/>
    </source>
</evidence>
<feature type="region of interest" description="Disordered" evidence="1">
    <location>
        <begin position="1"/>
        <end position="26"/>
    </location>
</feature>
<sequence length="48" mass="5165">MVLRSETSGRLIVANSPTGNAAGEPDRMTRFDDAIEAKEKMEKGVSVV</sequence>
<evidence type="ECO:0000313" key="3">
    <source>
        <dbReference type="Proteomes" id="UP000642180"/>
    </source>
</evidence>